<evidence type="ECO:0000256" key="4">
    <source>
        <dbReference type="ARBA" id="ARBA00022737"/>
    </source>
</evidence>
<evidence type="ECO:0000256" key="5">
    <source>
        <dbReference type="ARBA" id="ARBA00022989"/>
    </source>
</evidence>
<reference evidence="13" key="2">
    <citation type="submission" date="2025-08" db="UniProtKB">
        <authorList>
            <consortium name="Ensembl"/>
        </authorList>
    </citation>
    <scope>IDENTIFICATION</scope>
</reference>
<dbReference type="Ensembl" id="ENSSFOT00015002459.2">
    <property type="protein sequence ID" value="ENSSFOP00015002415.2"/>
    <property type="gene ID" value="ENSSFOG00015001510.2"/>
</dbReference>
<dbReference type="SUPFAM" id="SSF49723">
    <property type="entry name" value="Lipase/lipooxygenase domain (PLAT/LH2 domain)"/>
    <property type="match status" value="1"/>
</dbReference>
<dbReference type="PROSITE" id="PS50093">
    <property type="entry name" value="PKD"/>
    <property type="match status" value="7"/>
</dbReference>
<evidence type="ECO:0000259" key="11">
    <source>
        <dbReference type="PROSITE" id="PS50095"/>
    </source>
</evidence>
<evidence type="ECO:0000256" key="8">
    <source>
        <dbReference type="PROSITE-ProRule" id="PRU00152"/>
    </source>
</evidence>
<dbReference type="Gene3D" id="2.60.40.10">
    <property type="entry name" value="Immunoglobulins"/>
    <property type="match status" value="5"/>
</dbReference>
<evidence type="ECO:0000256" key="1">
    <source>
        <dbReference type="ARBA" id="ARBA00004141"/>
    </source>
</evidence>
<reference evidence="13 14" key="1">
    <citation type="submission" date="2019-04" db="EMBL/GenBank/DDBJ databases">
        <authorList>
            <consortium name="Wellcome Sanger Institute Data Sharing"/>
        </authorList>
    </citation>
    <scope>NUCLEOTIDE SEQUENCE [LARGE SCALE GENOMIC DNA]</scope>
</reference>
<proteinExistence type="inferred from homology"/>
<dbReference type="Pfam" id="PF01477">
    <property type="entry name" value="PLAT"/>
    <property type="match status" value="1"/>
</dbReference>
<dbReference type="SUPFAM" id="SSF49299">
    <property type="entry name" value="PKD domain"/>
    <property type="match status" value="8"/>
</dbReference>
<dbReference type="InterPro" id="IPR014010">
    <property type="entry name" value="REJ_dom"/>
</dbReference>
<dbReference type="PROSITE" id="PS50095">
    <property type="entry name" value="PLAT"/>
    <property type="match status" value="1"/>
</dbReference>
<protein>
    <submittedName>
        <fullName evidence="13">Polycystic kidney disease 1b</fullName>
    </submittedName>
</protein>
<dbReference type="InterPro" id="IPR022409">
    <property type="entry name" value="PKD/Chitinase_dom"/>
</dbReference>
<dbReference type="Pfam" id="PF00801">
    <property type="entry name" value="PKD"/>
    <property type="match status" value="9"/>
</dbReference>
<dbReference type="GO" id="GO:0006816">
    <property type="term" value="P:calcium ion transport"/>
    <property type="evidence" value="ECO:0007669"/>
    <property type="project" value="TreeGrafter"/>
</dbReference>
<feature type="compositionally biased region" description="Polar residues" evidence="9">
    <location>
        <begin position="2995"/>
        <end position="3015"/>
    </location>
</feature>
<evidence type="ECO:0000256" key="3">
    <source>
        <dbReference type="ARBA" id="ARBA00022692"/>
    </source>
</evidence>
<organism evidence="13 14">
    <name type="scientific">Scleropages formosus</name>
    <name type="common">Asian bonytongue</name>
    <name type="synonym">Osteoglossum formosum</name>
    <dbReference type="NCBI Taxonomy" id="113540"/>
    <lineage>
        <taxon>Eukaryota</taxon>
        <taxon>Metazoa</taxon>
        <taxon>Chordata</taxon>
        <taxon>Craniata</taxon>
        <taxon>Vertebrata</taxon>
        <taxon>Euteleostomi</taxon>
        <taxon>Actinopterygii</taxon>
        <taxon>Neopterygii</taxon>
        <taxon>Teleostei</taxon>
        <taxon>Osteoglossocephala</taxon>
        <taxon>Osteoglossomorpha</taxon>
        <taxon>Osteoglossiformes</taxon>
        <taxon>Osteoglossidae</taxon>
        <taxon>Scleropages</taxon>
    </lineage>
</organism>
<feature type="domain" description="PLAT" evidence="11">
    <location>
        <begin position="2376"/>
        <end position="2490"/>
    </location>
</feature>
<comment type="subcellular location">
    <subcellularLocation>
        <location evidence="1">Membrane</location>
        <topology evidence="1">Multi-pass membrane protein</topology>
    </subcellularLocation>
</comment>
<evidence type="ECO:0000313" key="13">
    <source>
        <dbReference type="Ensembl" id="ENSSFOP00015002415.2"/>
    </source>
</evidence>
<dbReference type="PANTHER" id="PTHR46730">
    <property type="entry name" value="POLYCYSTIN-1"/>
    <property type="match status" value="1"/>
</dbReference>
<feature type="domain" description="PKD" evidence="10">
    <location>
        <begin position="660"/>
        <end position="701"/>
    </location>
</feature>
<keyword evidence="3" id="KW-0812">Transmembrane</keyword>
<dbReference type="SMART" id="SM00308">
    <property type="entry name" value="LH2"/>
    <property type="match status" value="1"/>
</dbReference>
<feature type="domain" description="PKD" evidence="10">
    <location>
        <begin position="1437"/>
        <end position="1490"/>
    </location>
</feature>
<accession>A0A8C9QTD1</accession>
<feature type="domain" description="PKD" evidence="10">
    <location>
        <begin position="387"/>
        <end position="443"/>
    </location>
</feature>
<comment type="caution">
    <text evidence="8">Lacks conserved residue(s) required for the propagation of feature annotation.</text>
</comment>
<dbReference type="GO" id="GO:0005886">
    <property type="term" value="C:plasma membrane"/>
    <property type="evidence" value="ECO:0007669"/>
    <property type="project" value="TreeGrafter"/>
</dbReference>
<dbReference type="InterPro" id="IPR001024">
    <property type="entry name" value="PLAT/LH2_dom"/>
</dbReference>
<feature type="region of interest" description="Disordered" evidence="9">
    <location>
        <begin position="2804"/>
        <end position="2826"/>
    </location>
</feature>
<evidence type="ECO:0000256" key="9">
    <source>
        <dbReference type="SAM" id="MobiDB-lite"/>
    </source>
</evidence>
<dbReference type="InterPro" id="IPR035986">
    <property type="entry name" value="PKD_dom_sf"/>
</dbReference>
<feature type="region of interest" description="Disordered" evidence="9">
    <location>
        <begin position="2967"/>
        <end position="3050"/>
    </location>
</feature>
<reference evidence="13" key="3">
    <citation type="submission" date="2025-09" db="UniProtKB">
        <authorList>
            <consortium name="Ensembl"/>
        </authorList>
    </citation>
    <scope>IDENTIFICATION</scope>
</reference>
<keyword evidence="6" id="KW-0472">Membrane</keyword>
<evidence type="ECO:0000256" key="2">
    <source>
        <dbReference type="ARBA" id="ARBA00007200"/>
    </source>
</evidence>
<dbReference type="InterPro" id="IPR000203">
    <property type="entry name" value="GPS"/>
</dbReference>
<comment type="similarity">
    <text evidence="2">Belongs to the polycystin family.</text>
</comment>
<feature type="compositionally biased region" description="Basic and acidic residues" evidence="9">
    <location>
        <begin position="3020"/>
        <end position="3050"/>
    </location>
</feature>
<evidence type="ECO:0000256" key="7">
    <source>
        <dbReference type="ARBA" id="ARBA00023180"/>
    </source>
</evidence>
<keyword evidence="14" id="KW-1185">Reference proteome</keyword>
<dbReference type="PRINTS" id="PR00500">
    <property type="entry name" value="POLYCYSTIN1"/>
</dbReference>
<dbReference type="InterPro" id="IPR042060">
    <property type="entry name" value="PLAT_polycystin1"/>
</dbReference>
<feature type="domain" description="PKD" evidence="10">
    <location>
        <begin position="493"/>
        <end position="536"/>
    </location>
</feature>
<keyword evidence="5" id="KW-1133">Transmembrane helix</keyword>
<feature type="domain" description="PKD" evidence="10">
    <location>
        <begin position="1088"/>
        <end position="1150"/>
    </location>
</feature>
<dbReference type="InterPro" id="IPR036392">
    <property type="entry name" value="PLAT/LH2_dom_sf"/>
</dbReference>
<keyword evidence="4" id="KW-0677">Repeat</keyword>
<dbReference type="PROSITE" id="PS51111">
    <property type="entry name" value="REJ"/>
    <property type="match status" value="2"/>
</dbReference>
<dbReference type="InterPro" id="IPR002859">
    <property type="entry name" value="PKD/REJ-like"/>
</dbReference>
<dbReference type="GO" id="GO:0005261">
    <property type="term" value="F:monoatomic cation channel activity"/>
    <property type="evidence" value="ECO:0007669"/>
    <property type="project" value="TreeGrafter"/>
</dbReference>
<feature type="domain" description="PKD" evidence="10">
    <location>
        <begin position="571"/>
        <end position="626"/>
    </location>
</feature>
<keyword evidence="7" id="KW-0325">Glycoprotein</keyword>
<dbReference type="InterPro" id="IPR000601">
    <property type="entry name" value="PKD_dom"/>
</dbReference>
<dbReference type="GO" id="GO:0005929">
    <property type="term" value="C:cilium"/>
    <property type="evidence" value="ECO:0007669"/>
    <property type="project" value="UniProtKB-ARBA"/>
</dbReference>
<dbReference type="GeneTree" id="ENSGT00940000167780"/>
<dbReference type="Pfam" id="PF02010">
    <property type="entry name" value="REJ"/>
    <property type="match status" value="2"/>
</dbReference>
<sequence>CSAEPLCNTTGGCASGYYWCHLLEICVPVSSPCSPYASETSGQAFSLPGSYLHCAHGFVQMMLSEKEINVYPDDILAVQHTGQEEGFLHCPQSSTSPWRQSYLSVPGPEWGGWLEGGLTVVPAGAQWLDGVVCDLRVLYADTVHGYAVSSGQSEAGHQVHTRMGTVSPSRSAEPGGLPNTVMEVAFVHPAPNREGQIHIPVNTPTIIVIKIRSGANATSFWSDPVSQTGVPFLPSCPLPLAEFSLACNRETPDTLFSHTWVVLSHPGSRILNISVLSQTGSRSVSVQLRAHRSVLGLSVLPRGDQRMLVNIPQVPHRPSRSLFELPLVSRPTLTLPIFYIVSAHAAWCFLTRLTKPESRIKRRSKGLQPSVCFSQVSEKSIQHHSCRWDFGDGSPGMNHSFPSADESRDRQLEPAEKQIYLQDSVSHTYLQPGDYVLRVQVFNIYDKTGKDTLVKVRSPLTKLLISSTPPVPIVNQTFHLEVLPWPSSCGILYTWNFGGSIQEVTGVNRTVSYAERAAGVYNVTVRANNTVSVLTTWMALEIVEKISGFQLSYNGPNELGSSTVIRGNVLSGTSLHWTYDMGDGSLFENISESSISYTYKSPRNYSVRITVKNAVSQVAQSIIVEIYELTISEILPCGCLESGREIYFRAIVSAIEAKLTFCWNFGDGTPETEIRGNSTASHMYSLPGSYETTVKVFSSVGFAFYRKYICTEAPITAVNLHSSKEAVAVGEEVCFNTFLHPQLDKLHRYQFLWNGFDNNSFVRGPSNNCFVFKEDGNYQITVEARNNVSTKRAKASVVVQKPVLSLSVKNATHHGAVVANRSYLFWVETSSGTNVTFLWDFGDGSSRTQGENVSHVFTSAGQFEVFVTALNAVSRLSLKLEVTVMVPLSNLRLQVTKPIAGVGEEILITAVTDVMKNVSFYWSVEPSIPAKLGTSNFTYAFPRAGIYHVHVTAENTVSKQVATATIDVLEHIKGVQITSESLISMKYLPTQENVLLTASVTSGSDLTYSWLVYHSGKNRSVHDGENFQLFAEAPGDIWVELTVFNKLGEVNTTVSLRAEERISGVTVHATGDAVAVGKPVEISVSVRTGSNLQYLWYVGTSVLPMQSALPFLLHIFQDIGSSVIKVSVSNALGSSEAMKLLTVQEEVQEVNFKINGKECPFFVTSDSELVLLGSVKKGNYLNWAWKSFSNNTGFTVLGNKQSVLYSFSDPGVYKLLLNASNDISWQVVSHEIIVQEAIRGLSLSINSYTVCSGDPIIIRLTTLTGSDVVFSLQFDNSNLPVNLDQKDFITKNLSVGSHTVTARAWNHVSTCAVNVTVTVVEKILGLKLVNCCTEALESRKEISFEAEVLNGTPTMYHWTFGLMGFQPWRSVGPKVLYSPPSNGSLVIHVEVSNGFCSLSLNKTLSVRWPVRTVRLVSNSTVVFTGDTIAFSAITDHGSNLRYKWEFGDTAEATLITDFHTMSHRFNLPGSYVVQVTVFNNISQVVAQLSIEAKKLECIVPRVSLIQKQSVIIKSRPSHFEAIVDLQGCVAYKASHLWEVFLAPGCKERDSVPLVGVSGVNAPMLTLPKHALTVGSYCLRFTAVLLGTPLLQERTITVNVVHSELVPLIKGGSHRLWSNHTDLLLDGTESHDPDSEPGNGEPLQFFWDYSAQVQLHSFTKRTPRNCSTFLVPRELMHPGSMHLFTLTVKKTGRQPASTSQSVSVNVKIGPKSWNGDVLKLSEVTTTTGDISPDLVVRPGILLGELSYTFTLNVSERGLGICGSASLTLLPNRPPHGGVCTLTPEAAVHLLETMVIYNCSGWKDDDGDAAQLIYALKVEVCEEYRRSCNRHTLYRGTQQNHGTFVPLGHSVHRSIRSVITVLVQLEDNLGSTVTALNRTLTILQPKAEHMTTGWLRNKSQSELWTLIQQGKPQEVISYSIALSSQLSQVEDISEQDQENRMAILRNMTETLASLPVSSLQDAARISSALARCSVSCSTAKMITVIGEQAEPAKQTERTFLFSGSMIALGVEPSTTSVQHNRSELPVATDTAVTAYSQVGELMRSLMRSRMRGEEALALRGPRISATGRRSDPAGLLCSEPSDTCPFYVPPSLGDRLRAEREEVVQILVDLDSGGALLSDVQPPISTTLAAMEFLTPQGRPIPVENLPPDQAIHVLLQNRLPARGRDQLSKEATTLDLVLQPEGSLNFSVRAVETEPDGGLFIAFNFSLLPGNTSGLAFTLAVTTYDDDVLTCSVVRASPCVSRRNRSGQELYVSLNSSLNGRSAQLSVRVFGSLCRYFSTAERRWSSEGLRPLSGSSRREAHCLTRHLTAFGASIFVHPDAVVLLPPVAKPSRNVAVGLVCGFLLLLHLLIALIAHKLDHLDGARLSCVPLCGHPGRYQYRVLVKTGWVKGSGTTAHVGLSLYGLNRSGSRHLRQDGAFQRNGLDDFQLETDANLGEIWKIRIWHDNTGLDPSWYLQHVVVWDLQTDNMFFFLVEDWLSVENEKNDGMVEKEVLASCPQDLRQFRRILRAQLTHGMFERHIWVSLWERPAHSGFTRTQRVTCCALVLHLYLAASAVWYGAVGSTASRYPHGNPCCDNALPETMVLSCKVCVQALFLAAVVRPVDPEVEERLSQEPAVKRGPLEQGDKVRPPCGYGLLHAKEEAHKVRALKSLMKVDCLFCMYIVSQYEMLICPSCLQQKRLKRALLSGLFQLFSSSVGGFRTAGQVFLTLMSALRGRGGMRQLCERHPVLGVLYWLSLLGASLWLLGRLCGAVLLHSYRTVQAEMYWPTIETQDYQMVEFFIKRLKLWMGLSKTKEFRHKVKFEGMVSPPSRSSQGSEFSGFSEDHSPSSLRLASATSLGSEDSGLSENYDIQSYLDRLLPAVNALLSQFDRVNQVTDNLCHLEQELLRAQIRISQRQRQQGVRVSDAWRRSLPSASPQAFPPRSSSVRKSPLPCSFARVPALPRTPTSPLEVPFPWQYPHLVKAVNSAPESSNGPVRRVSGTDAGVGPVPVRRAWHSSTSHSADVAQRTAQATGSSPRARPRSEEGNRRPVCEHVPVKRRAWHPEGETGKD</sequence>
<dbReference type="SMART" id="SM00089">
    <property type="entry name" value="PKD"/>
    <property type="match status" value="13"/>
</dbReference>
<evidence type="ECO:0000313" key="14">
    <source>
        <dbReference type="Proteomes" id="UP000694397"/>
    </source>
</evidence>
<name>A0A8C9QTD1_SCLFO</name>
<feature type="domain" description="PKD" evidence="10">
    <location>
        <begin position="829"/>
        <end position="891"/>
    </location>
</feature>
<dbReference type="InterPro" id="IPR013783">
    <property type="entry name" value="Ig-like_fold"/>
</dbReference>
<evidence type="ECO:0000259" key="12">
    <source>
        <dbReference type="PROSITE" id="PS51111"/>
    </source>
</evidence>
<dbReference type="SMART" id="SM00303">
    <property type="entry name" value="GPS"/>
    <property type="match status" value="1"/>
</dbReference>
<dbReference type="PANTHER" id="PTHR46730:SF2">
    <property type="entry name" value="POLYCYSTIN-1 ISOFORM X1"/>
    <property type="match status" value="1"/>
</dbReference>
<dbReference type="CDD" id="cd00146">
    <property type="entry name" value="PKD"/>
    <property type="match status" value="6"/>
</dbReference>
<feature type="domain" description="REJ" evidence="12">
    <location>
        <begin position="1721"/>
        <end position="1973"/>
    </location>
</feature>
<evidence type="ECO:0000256" key="6">
    <source>
        <dbReference type="ARBA" id="ARBA00023136"/>
    </source>
</evidence>
<dbReference type="InterPro" id="IPR000434">
    <property type="entry name" value="PC1"/>
</dbReference>
<evidence type="ECO:0000259" key="10">
    <source>
        <dbReference type="PROSITE" id="PS50093"/>
    </source>
</evidence>
<feature type="compositionally biased region" description="Low complexity" evidence="9">
    <location>
        <begin position="2806"/>
        <end position="2820"/>
    </location>
</feature>
<dbReference type="OrthoDB" id="6022660at2759"/>
<dbReference type="FunFam" id="2.60.60.20:FF:000012">
    <property type="entry name" value="polycystin-1 isoform X2"/>
    <property type="match status" value="1"/>
</dbReference>
<dbReference type="CDD" id="cd01752">
    <property type="entry name" value="PLAT_polycystin"/>
    <property type="match status" value="1"/>
</dbReference>
<dbReference type="Gene3D" id="2.60.60.20">
    <property type="entry name" value="PLAT/LH2 domain"/>
    <property type="match status" value="1"/>
</dbReference>
<feature type="domain" description="REJ" evidence="12">
    <location>
        <begin position="1497"/>
        <end position="1646"/>
    </location>
</feature>
<dbReference type="Proteomes" id="UP000694397">
    <property type="component" value="Chromosome 20"/>
</dbReference>